<dbReference type="RefSeq" id="WP_172154729.1">
    <property type="nucleotide sequence ID" value="NZ_JABJWC010000002.1"/>
</dbReference>
<feature type="region of interest" description="Disordered" evidence="1">
    <location>
        <begin position="28"/>
        <end position="61"/>
    </location>
</feature>
<feature type="chain" id="PRO_5045264374" description="Lipoprotein" evidence="2">
    <location>
        <begin position="22"/>
        <end position="61"/>
    </location>
</feature>
<organism evidence="3 4">
    <name type="scientific">Komagataeibacter melomenusus</name>
    <dbReference type="NCBI Taxonomy" id="2766578"/>
    <lineage>
        <taxon>Bacteria</taxon>
        <taxon>Pseudomonadati</taxon>
        <taxon>Pseudomonadota</taxon>
        <taxon>Alphaproteobacteria</taxon>
        <taxon>Acetobacterales</taxon>
        <taxon>Acetobacteraceae</taxon>
        <taxon>Komagataeibacter</taxon>
    </lineage>
</organism>
<comment type="caution">
    <text evidence="3">The sequence shown here is derived from an EMBL/GenBank/DDBJ whole genome shotgun (WGS) entry which is preliminary data.</text>
</comment>
<evidence type="ECO:0008006" key="5">
    <source>
        <dbReference type="Google" id="ProtNLM"/>
    </source>
</evidence>
<dbReference type="Proteomes" id="UP000623090">
    <property type="component" value="Unassembled WGS sequence"/>
</dbReference>
<feature type="signal peptide" evidence="2">
    <location>
        <begin position="1"/>
        <end position="21"/>
    </location>
</feature>
<evidence type="ECO:0000256" key="1">
    <source>
        <dbReference type="SAM" id="MobiDB-lite"/>
    </source>
</evidence>
<keyword evidence="4" id="KW-1185">Reference proteome</keyword>
<dbReference type="EMBL" id="JABJWC010000002">
    <property type="protein sequence ID" value="NPC65119.1"/>
    <property type="molecule type" value="Genomic_DNA"/>
</dbReference>
<name>A0ABX2A9W3_9PROT</name>
<reference evidence="3 4" key="1">
    <citation type="journal article" date="2020" name="Microorganisms">
        <title>Description of Komagataeibacter melaceti sp. nov. and Komagataeibacter melomenusus sp. nov. Isolated from Apple Cider Vinegar.</title>
        <authorList>
            <person name="Maric L."/>
            <person name="Cleenwerck I."/>
            <person name="Accetto T."/>
            <person name="Vandamme P."/>
            <person name="Trcek J."/>
        </authorList>
    </citation>
    <scope>NUCLEOTIDE SEQUENCE [LARGE SCALE GENOMIC DNA]</scope>
    <source>
        <strain evidence="3 4">AV436</strain>
    </source>
</reference>
<accession>A0ABX2A9W3</accession>
<feature type="compositionally biased region" description="Gly residues" evidence="1">
    <location>
        <begin position="38"/>
        <end position="61"/>
    </location>
</feature>
<keyword evidence="2" id="KW-0732">Signal</keyword>
<evidence type="ECO:0000313" key="4">
    <source>
        <dbReference type="Proteomes" id="UP000623090"/>
    </source>
</evidence>
<gene>
    <name evidence="3" type="ORF">HNW77_01590</name>
</gene>
<proteinExistence type="predicted"/>
<protein>
    <recommendedName>
        <fullName evidence="5">Lipoprotein</fullName>
    </recommendedName>
</protein>
<evidence type="ECO:0000313" key="3">
    <source>
        <dbReference type="EMBL" id="NPC65119.1"/>
    </source>
</evidence>
<dbReference type="PROSITE" id="PS51257">
    <property type="entry name" value="PROKAR_LIPOPROTEIN"/>
    <property type="match status" value="1"/>
</dbReference>
<sequence length="61" mass="6302">MRLLPRFLMLLACIAGLAACADHNPRLDDNARAAADHGNGGPQGEWGSLGGGWSGPGNMGW</sequence>
<evidence type="ECO:0000256" key="2">
    <source>
        <dbReference type="SAM" id="SignalP"/>
    </source>
</evidence>